<keyword evidence="3" id="KW-1185">Reference proteome</keyword>
<protein>
    <submittedName>
        <fullName evidence="2">Uncharacterized protein</fullName>
    </submittedName>
</protein>
<name>A0A563VRF0_9CYAN</name>
<accession>A0A563VRF0</accession>
<reference evidence="2 3" key="1">
    <citation type="submission" date="2019-01" db="EMBL/GenBank/DDBJ databases">
        <authorList>
            <person name="Brito A."/>
        </authorList>
    </citation>
    <scope>NUCLEOTIDE SEQUENCE [LARGE SCALE GENOMIC DNA]</scope>
    <source>
        <strain evidence="2">1</strain>
    </source>
</reference>
<gene>
    <name evidence="2" type="ORF">H1P_230058</name>
</gene>
<evidence type="ECO:0000313" key="2">
    <source>
        <dbReference type="EMBL" id="VEP13994.1"/>
    </source>
</evidence>
<sequence length="50" mass="5269">MGMLPDAVTEKRAVLQQSSGSGNPPARLLRYSTASVDGSSSNHTTEFKTS</sequence>
<dbReference type="AlphaFoldDB" id="A0A563VRF0"/>
<dbReference type="EMBL" id="CAACVJ010000146">
    <property type="protein sequence ID" value="VEP13994.1"/>
    <property type="molecule type" value="Genomic_DNA"/>
</dbReference>
<organism evidence="2 3">
    <name type="scientific">Hyella patelloides LEGE 07179</name>
    <dbReference type="NCBI Taxonomy" id="945734"/>
    <lineage>
        <taxon>Bacteria</taxon>
        <taxon>Bacillati</taxon>
        <taxon>Cyanobacteriota</taxon>
        <taxon>Cyanophyceae</taxon>
        <taxon>Pleurocapsales</taxon>
        <taxon>Hyellaceae</taxon>
        <taxon>Hyella</taxon>
    </lineage>
</organism>
<evidence type="ECO:0000256" key="1">
    <source>
        <dbReference type="SAM" id="MobiDB-lite"/>
    </source>
</evidence>
<evidence type="ECO:0000313" key="3">
    <source>
        <dbReference type="Proteomes" id="UP000320055"/>
    </source>
</evidence>
<proteinExistence type="predicted"/>
<feature type="compositionally biased region" description="Polar residues" evidence="1">
    <location>
        <begin position="32"/>
        <end position="44"/>
    </location>
</feature>
<feature type="region of interest" description="Disordered" evidence="1">
    <location>
        <begin position="1"/>
        <end position="50"/>
    </location>
</feature>
<dbReference type="Proteomes" id="UP000320055">
    <property type="component" value="Unassembled WGS sequence"/>
</dbReference>